<keyword evidence="11" id="KW-1185">Reference proteome</keyword>
<dbReference type="GO" id="GO:0043531">
    <property type="term" value="F:ADP binding"/>
    <property type="evidence" value="ECO:0007669"/>
    <property type="project" value="InterPro"/>
</dbReference>
<feature type="domain" description="Disease resistance N-terminal" evidence="7">
    <location>
        <begin position="12"/>
        <end position="93"/>
    </location>
</feature>
<dbReference type="InterPro" id="IPR002182">
    <property type="entry name" value="NB-ARC"/>
</dbReference>
<dbReference type="InterPro" id="IPR038005">
    <property type="entry name" value="RX-like_CC"/>
</dbReference>
<evidence type="ECO:0000259" key="8">
    <source>
        <dbReference type="Pfam" id="PF23559"/>
    </source>
</evidence>
<dbReference type="Pfam" id="PF23559">
    <property type="entry name" value="WHD_DRP"/>
    <property type="match status" value="1"/>
</dbReference>
<evidence type="ECO:0000256" key="5">
    <source>
        <dbReference type="ARBA" id="ARBA00022840"/>
    </source>
</evidence>
<accession>A0AAP0EKA9</accession>
<dbReference type="AlphaFoldDB" id="A0AAP0EKA9"/>
<keyword evidence="3" id="KW-0547">Nucleotide-binding</keyword>
<dbReference type="Pfam" id="PF25019">
    <property type="entry name" value="LRR_R13L1-DRL21"/>
    <property type="match status" value="1"/>
</dbReference>
<dbReference type="InterPro" id="IPR032675">
    <property type="entry name" value="LRR_dom_sf"/>
</dbReference>
<evidence type="ECO:0000256" key="1">
    <source>
        <dbReference type="ARBA" id="ARBA00022614"/>
    </source>
</evidence>
<dbReference type="Pfam" id="PF00931">
    <property type="entry name" value="NB-ARC"/>
    <property type="match status" value="1"/>
</dbReference>
<dbReference type="FunFam" id="1.10.10.10:FF:000322">
    <property type="entry name" value="Probable disease resistance protein At1g63360"/>
    <property type="match status" value="1"/>
</dbReference>
<protein>
    <submittedName>
        <fullName evidence="10">Uncharacterized protein</fullName>
    </submittedName>
</protein>
<dbReference type="InterPro" id="IPR058922">
    <property type="entry name" value="WHD_DRP"/>
</dbReference>
<organism evidence="10 11">
    <name type="scientific">Stephania japonica</name>
    <dbReference type="NCBI Taxonomy" id="461633"/>
    <lineage>
        <taxon>Eukaryota</taxon>
        <taxon>Viridiplantae</taxon>
        <taxon>Streptophyta</taxon>
        <taxon>Embryophyta</taxon>
        <taxon>Tracheophyta</taxon>
        <taxon>Spermatophyta</taxon>
        <taxon>Magnoliopsida</taxon>
        <taxon>Ranunculales</taxon>
        <taxon>Menispermaceae</taxon>
        <taxon>Menispermoideae</taxon>
        <taxon>Cissampelideae</taxon>
        <taxon>Stephania</taxon>
    </lineage>
</organism>
<dbReference type="GO" id="GO:0006952">
    <property type="term" value="P:defense response"/>
    <property type="evidence" value="ECO:0007669"/>
    <property type="project" value="UniProtKB-KW"/>
</dbReference>
<evidence type="ECO:0000256" key="3">
    <source>
        <dbReference type="ARBA" id="ARBA00022741"/>
    </source>
</evidence>
<feature type="domain" description="Disease resistance protein winged helix" evidence="8">
    <location>
        <begin position="455"/>
        <end position="530"/>
    </location>
</feature>
<evidence type="ECO:0000256" key="4">
    <source>
        <dbReference type="ARBA" id="ARBA00022821"/>
    </source>
</evidence>
<keyword evidence="1" id="KW-0433">Leucine-rich repeat</keyword>
<dbReference type="PANTHER" id="PTHR36766">
    <property type="entry name" value="PLANT BROAD-SPECTRUM MILDEW RESISTANCE PROTEIN RPW8"/>
    <property type="match status" value="1"/>
</dbReference>
<evidence type="ECO:0000259" key="9">
    <source>
        <dbReference type="Pfam" id="PF25019"/>
    </source>
</evidence>
<dbReference type="EMBL" id="JBBNAE010000010">
    <property type="protein sequence ID" value="KAK9090384.1"/>
    <property type="molecule type" value="Genomic_DNA"/>
</dbReference>
<evidence type="ECO:0000259" key="6">
    <source>
        <dbReference type="Pfam" id="PF00931"/>
    </source>
</evidence>
<keyword evidence="2" id="KW-0677">Repeat</keyword>
<dbReference type="GO" id="GO:0005524">
    <property type="term" value="F:ATP binding"/>
    <property type="evidence" value="ECO:0007669"/>
    <property type="project" value="UniProtKB-KW"/>
</dbReference>
<dbReference type="PRINTS" id="PR00364">
    <property type="entry name" value="DISEASERSIST"/>
</dbReference>
<dbReference type="SUPFAM" id="SSF52540">
    <property type="entry name" value="P-loop containing nucleoside triphosphate hydrolases"/>
    <property type="match status" value="1"/>
</dbReference>
<dbReference type="InterPro" id="IPR041118">
    <property type="entry name" value="Rx_N"/>
</dbReference>
<feature type="domain" description="R13L1/DRL21-like LRR repeat region" evidence="9">
    <location>
        <begin position="720"/>
        <end position="849"/>
    </location>
</feature>
<evidence type="ECO:0000256" key="2">
    <source>
        <dbReference type="ARBA" id="ARBA00022737"/>
    </source>
</evidence>
<dbReference type="InterPro" id="IPR042197">
    <property type="entry name" value="Apaf_helical"/>
</dbReference>
<dbReference type="CDD" id="cd14798">
    <property type="entry name" value="RX-CC_like"/>
    <property type="match status" value="1"/>
</dbReference>
<dbReference type="InterPro" id="IPR027417">
    <property type="entry name" value="P-loop_NTPase"/>
</dbReference>
<dbReference type="PANTHER" id="PTHR36766:SF40">
    <property type="entry name" value="DISEASE RESISTANCE PROTEIN RGA3"/>
    <property type="match status" value="1"/>
</dbReference>
<evidence type="ECO:0000313" key="10">
    <source>
        <dbReference type="EMBL" id="KAK9090384.1"/>
    </source>
</evidence>
<feature type="domain" description="NB-ARC" evidence="6">
    <location>
        <begin position="216"/>
        <end position="370"/>
    </location>
</feature>
<dbReference type="InterPro" id="IPR056789">
    <property type="entry name" value="LRR_R13L1-DRL21"/>
</dbReference>
<evidence type="ECO:0000259" key="7">
    <source>
        <dbReference type="Pfam" id="PF18052"/>
    </source>
</evidence>
<keyword evidence="4" id="KW-0611">Plant defense</keyword>
<dbReference type="Gene3D" id="1.10.8.430">
    <property type="entry name" value="Helical domain of apoptotic protease-activating factors"/>
    <property type="match status" value="1"/>
</dbReference>
<dbReference type="Proteomes" id="UP001417504">
    <property type="component" value="Unassembled WGS sequence"/>
</dbReference>
<reference evidence="10 11" key="1">
    <citation type="submission" date="2024-01" db="EMBL/GenBank/DDBJ databases">
        <title>Genome assemblies of Stephania.</title>
        <authorList>
            <person name="Yang L."/>
        </authorList>
    </citation>
    <scope>NUCLEOTIDE SEQUENCE [LARGE SCALE GENOMIC DNA]</scope>
    <source>
        <strain evidence="10">QJT</strain>
        <tissue evidence="10">Leaf</tissue>
    </source>
</reference>
<dbReference type="Gene3D" id="3.40.50.300">
    <property type="entry name" value="P-loop containing nucleotide triphosphate hydrolases"/>
    <property type="match status" value="1"/>
</dbReference>
<evidence type="ECO:0000313" key="11">
    <source>
        <dbReference type="Proteomes" id="UP001417504"/>
    </source>
</evidence>
<sequence length="1164" mass="131845">MAEASNLVVAGVEEVVKRLVSLGIEEAGLIRGVKEEVDKLQTFLNHIQLVLQDADKRQMGDGSVKLWLKELKEAALDAEDLLEEFAYDGLLPHKLTGEQRGHKVRKFLSCFTTLKLRSNTAHSIRDINKRLEDIDKKKDTFNFIRETNTTTAEYNYVVSDSIVPVAANDRETTSMVIESDVFGREDDKKKIVDMLIHGSSGSNDPGSSIGAAIALSVMTILGFGGLGKTTLAQLVFNDAIVKEHFGSTMIWVCVSEDFAITTIWLKILKEIDSSTQSESMSKQELQKKLEKELSGKKFLVVLDDFWQKGLDKWEDLILPLKLHGAAGSKVVVTTREEIVASTIGSHYIHRLQFLSDDQCLSLFESRAFMQGEPTALNLVEIGKEIVKKCGGVPLAVKVLGGLMRSKRTEQEWLDIRDGEFWELGADVQRQVIEILKLSYNNLPPKVRQCFSYCSIFPKDYEIQKHEVIQLWMAQGFLKTFKEGELMEDIGEEYIRILCTISFFQIAVAREKVIESTELIYKMHDLVHDVAQYLSKFECKDLVNDKDDKINENIRHLSLISSNKTLEIPKGINKMTKLRSFYSFPTYANPYDRLKVTTSLPMLLQLRFLRVLSLSRLPLKELPSSIGGLKLLKYLDLSWSKIERLPSTISNLYNLQTFNLSNCEKLYELPKSVGTLTQLRYFYTYCIHARNRASPRGLNELTFLQMLDILKLCAECASEHIAELEHLNYLGGTLRLQNLGYVNDVKVVEKANFMGKKNLHTLDMNWGPLSGTQGDNASHHDELLEALGPHSDLKELMIRNFQGLKLPGWMTNNFVLPNLVKLQLKGCHKCKEIKSLGELCSLKELVIEKMDSLSRIGEDHHNLQVAESLTTTATEVEGPEAAAILYPCLEKLSIRYVPNLEEWFENSADIFPKLEKLELRWCPKLRNMPNHFPSLQKLSIGNVNSDTVRSITKNITSLSSFSFEGSSSSSSSSSKKEEEEVARMISKNKLLESLTVKVLSSMRCMPHLSPTLKKLEIINCPVLKIESARLPCVGWLWISDVKAFVVDDNSWSNKLSFLYVSDVPEFVQLPVDFLRNNMHLRIIRIKNCRQFEGFLSSNEEEIGSSSCCVETLALRDCPSILGLQLQGFTQLEIWMSWAARGSSHWKVCNPSATFKACRSVHFLKN</sequence>
<keyword evidence="5" id="KW-0067">ATP-binding</keyword>
<gene>
    <name evidence="10" type="ORF">Sjap_023561</name>
</gene>
<proteinExistence type="predicted"/>
<dbReference type="Gene3D" id="1.10.10.10">
    <property type="entry name" value="Winged helix-like DNA-binding domain superfamily/Winged helix DNA-binding domain"/>
    <property type="match status" value="1"/>
</dbReference>
<dbReference type="SUPFAM" id="SSF52058">
    <property type="entry name" value="L domain-like"/>
    <property type="match status" value="2"/>
</dbReference>
<dbReference type="Pfam" id="PF18052">
    <property type="entry name" value="Rx_N"/>
    <property type="match status" value="1"/>
</dbReference>
<dbReference type="FunFam" id="3.40.50.300:FF:001091">
    <property type="entry name" value="Probable disease resistance protein At1g61300"/>
    <property type="match status" value="1"/>
</dbReference>
<dbReference type="InterPro" id="IPR036388">
    <property type="entry name" value="WH-like_DNA-bd_sf"/>
</dbReference>
<dbReference type="Gene3D" id="3.80.10.10">
    <property type="entry name" value="Ribonuclease Inhibitor"/>
    <property type="match status" value="2"/>
</dbReference>
<name>A0AAP0EKA9_9MAGN</name>
<comment type="caution">
    <text evidence="10">The sequence shown here is derived from an EMBL/GenBank/DDBJ whole genome shotgun (WGS) entry which is preliminary data.</text>
</comment>
<dbReference type="GO" id="GO:0051707">
    <property type="term" value="P:response to other organism"/>
    <property type="evidence" value="ECO:0007669"/>
    <property type="project" value="UniProtKB-ARBA"/>
</dbReference>
<dbReference type="Gene3D" id="1.20.5.4130">
    <property type="match status" value="1"/>
</dbReference>